<feature type="compositionally biased region" description="Polar residues" evidence="5">
    <location>
        <begin position="275"/>
        <end position="284"/>
    </location>
</feature>
<comment type="caution">
    <text evidence="7">The sequence shown here is derived from an EMBL/GenBank/DDBJ whole genome shotgun (WGS) entry which is preliminary data.</text>
</comment>
<feature type="region of interest" description="Disordered" evidence="5">
    <location>
        <begin position="874"/>
        <end position="965"/>
    </location>
</feature>
<reference evidence="7" key="1">
    <citation type="submission" date="2022-07" db="EMBL/GenBank/DDBJ databases">
        <authorList>
            <person name="Macas J."/>
            <person name="Novak P."/>
            <person name="Neumann P."/>
        </authorList>
    </citation>
    <scope>NUCLEOTIDE SEQUENCE</scope>
</reference>
<feature type="region of interest" description="Disordered" evidence="5">
    <location>
        <begin position="831"/>
        <end position="860"/>
    </location>
</feature>
<evidence type="ECO:0000256" key="2">
    <source>
        <dbReference type="ARBA" id="ARBA00022771"/>
    </source>
</evidence>
<feature type="domain" description="SWIM-type" evidence="6">
    <location>
        <begin position="756"/>
        <end position="788"/>
    </location>
</feature>
<accession>A0AAV0FRJ1</accession>
<dbReference type="Pfam" id="PF26130">
    <property type="entry name" value="PB1-like"/>
    <property type="match status" value="1"/>
</dbReference>
<organism evidence="7 8">
    <name type="scientific">Cuscuta epithymum</name>
    <dbReference type="NCBI Taxonomy" id="186058"/>
    <lineage>
        <taxon>Eukaryota</taxon>
        <taxon>Viridiplantae</taxon>
        <taxon>Streptophyta</taxon>
        <taxon>Embryophyta</taxon>
        <taxon>Tracheophyta</taxon>
        <taxon>Spermatophyta</taxon>
        <taxon>Magnoliopsida</taxon>
        <taxon>eudicotyledons</taxon>
        <taxon>Gunneridae</taxon>
        <taxon>Pentapetalae</taxon>
        <taxon>asterids</taxon>
        <taxon>lamiids</taxon>
        <taxon>Solanales</taxon>
        <taxon>Convolvulaceae</taxon>
        <taxon>Cuscuteae</taxon>
        <taxon>Cuscuta</taxon>
        <taxon>Cuscuta subgen. Cuscuta</taxon>
    </lineage>
</organism>
<protein>
    <recommendedName>
        <fullName evidence="6">SWIM-type domain-containing protein</fullName>
    </recommendedName>
</protein>
<keyword evidence="3" id="KW-0862">Zinc</keyword>
<name>A0AAV0FRJ1_9ASTE</name>
<evidence type="ECO:0000256" key="5">
    <source>
        <dbReference type="SAM" id="MobiDB-lite"/>
    </source>
</evidence>
<dbReference type="GO" id="GO:0008270">
    <property type="term" value="F:zinc ion binding"/>
    <property type="evidence" value="ECO:0007669"/>
    <property type="project" value="UniProtKB-KW"/>
</dbReference>
<feature type="compositionally biased region" description="Gly residues" evidence="5">
    <location>
        <begin position="914"/>
        <end position="924"/>
    </location>
</feature>
<evidence type="ECO:0000259" key="6">
    <source>
        <dbReference type="PROSITE" id="PS50966"/>
    </source>
</evidence>
<keyword evidence="1" id="KW-0479">Metal-binding</keyword>
<sequence length="965" mass="109493">MFDKVNLIIHHGGNFVSVPETMYVGGEVECIPIDPDLISYPHLMKALKSGRYGNIKGLFFKKPTDAMGDLLALFNDASTLQLIHMASTCGQCEIYVEHGLDECELILPLPGPNNERVIEEFEVQVQGLTPEEEMQTNVRQSEAQMHSGKVYELHPEADDSSSEEERHDSMEEICEDGHGNGNLERDKAIQEDEAEFEEHDSDLADLTGTNDNNDTHEEATEVDERDNDVHVGSESRDKPTPEAETEFEEHDPDLEDLTGRNDKNDTDEDADSVEYDSSNPGSYTSDKEIDDKQSKPPHINHVSYNPESEPPLIEVAMLFEDARQFKNAMVRYAVFHKRDIRYVKNTDTRVRIKCAPPCPYNITASWEPWLKCFQVKVLESEHLCNLRFKLRIVSEKWIAETYEEKVLENPSMGAVELKELIKSELKINVSASMATRALRDIQKKTERDFKHQFMKLRNYAEECLRSIPDSTVVIHTTKVVPESPSIFQRIYMCFGPVKRGFLEGCRKVIGLDGCFLKGQLKGEILTAVGRDANNQMFPIAWAVVEIENNSSWTWFLELLKSDLQITRPDLWTLISDQQKGLCNVIANIFPEAEHRNCARHIHANWSKSHRGMVFRKLFWKCAKSTCEPQLIDALAEVDKADIQAGTDLRKYSLKLWCKAYFRTEVKCDTVDNNLSEAFNSSLLKCRSKPLIPMLEDIRVGMMKRIAKKRKYVERWPGNFGPIIMKKLNKNVLASQAWHVDFNGDDGYEIKKGRHQFKVSLNRRTCSCRKWDLSGIPCAHSICAILDKGDQPEDYVDRWYSKELYQKTYSYTLQPINGELLWPRTEHEEMLPPLPRKMCGRPKKKRVREETEQATSNTKLSRKGRIMTCSICHKEGHNKSSCPNKKTPTEERGSGTGPSLDAGGSGHVNDDYGDVGNGRGGTGRGGRGKGRGRTPQSFGNRRGRGIGRGRGGRTDTAGLSGSRTTK</sequence>
<feature type="compositionally biased region" description="Basic and acidic residues" evidence="5">
    <location>
        <begin position="285"/>
        <end position="294"/>
    </location>
</feature>
<dbReference type="AlphaFoldDB" id="A0AAV0FRJ1"/>
<dbReference type="InterPro" id="IPR007527">
    <property type="entry name" value="Znf_SWIM"/>
</dbReference>
<feature type="compositionally biased region" description="Basic and acidic residues" evidence="5">
    <location>
        <begin position="227"/>
        <end position="241"/>
    </location>
</feature>
<feature type="compositionally biased region" description="Basic and acidic residues" evidence="5">
    <location>
        <begin position="154"/>
        <end position="190"/>
    </location>
</feature>
<evidence type="ECO:0000256" key="4">
    <source>
        <dbReference type="PROSITE-ProRule" id="PRU00325"/>
    </source>
</evidence>
<proteinExistence type="predicted"/>
<dbReference type="InterPro" id="IPR006564">
    <property type="entry name" value="Znf_PMZ"/>
</dbReference>
<keyword evidence="8" id="KW-1185">Reference proteome</keyword>
<evidence type="ECO:0000313" key="8">
    <source>
        <dbReference type="Proteomes" id="UP001152523"/>
    </source>
</evidence>
<evidence type="ECO:0000313" key="7">
    <source>
        <dbReference type="EMBL" id="CAH9138189.1"/>
    </source>
</evidence>
<feature type="region of interest" description="Disordered" evidence="5">
    <location>
        <begin position="154"/>
        <end position="306"/>
    </location>
</feature>
<dbReference type="InterPro" id="IPR058594">
    <property type="entry name" value="PB1-like_dom_pln"/>
</dbReference>
<feature type="compositionally biased region" description="Acidic residues" evidence="5">
    <location>
        <begin position="243"/>
        <end position="256"/>
    </location>
</feature>
<dbReference type="Pfam" id="PF03108">
    <property type="entry name" value="DBD_Tnp_Mut"/>
    <property type="match status" value="1"/>
</dbReference>
<feature type="compositionally biased region" description="Acidic residues" evidence="5">
    <location>
        <begin position="191"/>
        <end position="200"/>
    </location>
</feature>
<gene>
    <name evidence="7" type="ORF">CEPIT_LOCUS36609</name>
</gene>
<evidence type="ECO:0000256" key="3">
    <source>
        <dbReference type="ARBA" id="ARBA00022833"/>
    </source>
</evidence>
<dbReference type="InterPro" id="IPR004332">
    <property type="entry name" value="Transposase_MuDR"/>
</dbReference>
<dbReference type="PROSITE" id="PS50966">
    <property type="entry name" value="ZF_SWIM"/>
    <property type="match status" value="1"/>
</dbReference>
<feature type="compositionally biased region" description="Acidic residues" evidence="5">
    <location>
        <begin position="265"/>
        <end position="274"/>
    </location>
</feature>
<dbReference type="SMART" id="SM00575">
    <property type="entry name" value="ZnF_PMZ"/>
    <property type="match status" value="1"/>
</dbReference>
<dbReference type="EMBL" id="CAMAPF010001005">
    <property type="protein sequence ID" value="CAH9138189.1"/>
    <property type="molecule type" value="Genomic_DNA"/>
</dbReference>
<feature type="compositionally biased region" description="Basic residues" evidence="5">
    <location>
        <begin position="940"/>
        <end position="950"/>
    </location>
</feature>
<dbReference type="InterPro" id="IPR018289">
    <property type="entry name" value="MULE_transposase_dom"/>
</dbReference>
<dbReference type="PANTHER" id="PTHR31973">
    <property type="entry name" value="POLYPROTEIN, PUTATIVE-RELATED"/>
    <property type="match status" value="1"/>
</dbReference>
<dbReference type="Proteomes" id="UP001152523">
    <property type="component" value="Unassembled WGS sequence"/>
</dbReference>
<dbReference type="Pfam" id="PF04434">
    <property type="entry name" value="SWIM"/>
    <property type="match status" value="1"/>
</dbReference>
<dbReference type="PANTHER" id="PTHR31973:SF187">
    <property type="entry name" value="MUTATOR TRANSPOSASE MUDRA PROTEIN"/>
    <property type="match status" value="1"/>
</dbReference>
<feature type="compositionally biased region" description="Polar residues" evidence="5">
    <location>
        <begin position="956"/>
        <end position="965"/>
    </location>
</feature>
<dbReference type="Pfam" id="PF10551">
    <property type="entry name" value="MULE"/>
    <property type="match status" value="1"/>
</dbReference>
<evidence type="ECO:0000256" key="1">
    <source>
        <dbReference type="ARBA" id="ARBA00022723"/>
    </source>
</evidence>
<keyword evidence="2 4" id="KW-0863">Zinc-finger</keyword>